<evidence type="ECO:0000313" key="1">
    <source>
        <dbReference type="EMBL" id="KAK3359587.1"/>
    </source>
</evidence>
<gene>
    <name evidence="1" type="ORF">B0T25DRAFT_103036</name>
</gene>
<dbReference type="Proteomes" id="UP001275084">
    <property type="component" value="Unassembled WGS sequence"/>
</dbReference>
<protein>
    <submittedName>
        <fullName evidence="1">Uncharacterized protein</fullName>
    </submittedName>
</protein>
<evidence type="ECO:0000313" key="2">
    <source>
        <dbReference type="Proteomes" id="UP001275084"/>
    </source>
</evidence>
<reference evidence="1" key="1">
    <citation type="journal article" date="2023" name="Mol. Phylogenet. Evol.">
        <title>Genome-scale phylogeny and comparative genomics of the fungal order Sordariales.</title>
        <authorList>
            <person name="Hensen N."/>
            <person name="Bonometti L."/>
            <person name="Westerberg I."/>
            <person name="Brannstrom I.O."/>
            <person name="Guillou S."/>
            <person name="Cros-Aarteil S."/>
            <person name="Calhoun S."/>
            <person name="Haridas S."/>
            <person name="Kuo A."/>
            <person name="Mondo S."/>
            <person name="Pangilinan J."/>
            <person name="Riley R."/>
            <person name="LaButti K."/>
            <person name="Andreopoulos B."/>
            <person name="Lipzen A."/>
            <person name="Chen C."/>
            <person name="Yan M."/>
            <person name="Daum C."/>
            <person name="Ng V."/>
            <person name="Clum A."/>
            <person name="Steindorff A."/>
            <person name="Ohm R.A."/>
            <person name="Martin F."/>
            <person name="Silar P."/>
            <person name="Natvig D.O."/>
            <person name="Lalanne C."/>
            <person name="Gautier V."/>
            <person name="Ament-Velasquez S.L."/>
            <person name="Kruys A."/>
            <person name="Hutchinson M.I."/>
            <person name="Powell A.J."/>
            <person name="Barry K."/>
            <person name="Miller A.N."/>
            <person name="Grigoriev I.V."/>
            <person name="Debuchy R."/>
            <person name="Gladieux P."/>
            <person name="Hiltunen Thoren M."/>
            <person name="Johannesson H."/>
        </authorList>
    </citation>
    <scope>NUCLEOTIDE SEQUENCE</scope>
    <source>
        <strain evidence="1">CBS 955.72</strain>
    </source>
</reference>
<dbReference type="AlphaFoldDB" id="A0AAJ0MI26"/>
<proteinExistence type="predicted"/>
<reference evidence="1" key="2">
    <citation type="submission" date="2023-06" db="EMBL/GenBank/DDBJ databases">
        <authorList>
            <consortium name="Lawrence Berkeley National Laboratory"/>
            <person name="Haridas S."/>
            <person name="Hensen N."/>
            <person name="Bonometti L."/>
            <person name="Westerberg I."/>
            <person name="Brannstrom I.O."/>
            <person name="Guillou S."/>
            <person name="Cros-Aarteil S."/>
            <person name="Calhoun S."/>
            <person name="Kuo A."/>
            <person name="Mondo S."/>
            <person name="Pangilinan J."/>
            <person name="Riley R."/>
            <person name="Labutti K."/>
            <person name="Andreopoulos B."/>
            <person name="Lipzen A."/>
            <person name="Chen C."/>
            <person name="Yanf M."/>
            <person name="Daum C."/>
            <person name="Ng V."/>
            <person name="Clum A."/>
            <person name="Steindorff A."/>
            <person name="Ohm R."/>
            <person name="Martin F."/>
            <person name="Silar P."/>
            <person name="Natvig D."/>
            <person name="Lalanne C."/>
            <person name="Gautier V."/>
            <person name="Ament-Velasquez S.L."/>
            <person name="Kruys A."/>
            <person name="Hutchinson M.I."/>
            <person name="Powell A.J."/>
            <person name="Barry K."/>
            <person name="Miller A.N."/>
            <person name="Grigoriev I.V."/>
            <person name="Debuchy R."/>
            <person name="Gladieux P."/>
            <person name="Thoren M.H."/>
            <person name="Johannesson H."/>
        </authorList>
    </citation>
    <scope>NUCLEOTIDE SEQUENCE</scope>
    <source>
        <strain evidence="1">CBS 955.72</strain>
    </source>
</reference>
<comment type="caution">
    <text evidence="1">The sequence shown here is derived from an EMBL/GenBank/DDBJ whole genome shotgun (WGS) entry which is preliminary data.</text>
</comment>
<accession>A0AAJ0MI26</accession>
<name>A0AAJ0MI26_9PEZI</name>
<keyword evidence="2" id="KW-1185">Reference proteome</keyword>
<dbReference type="EMBL" id="JAUIQD010000002">
    <property type="protein sequence ID" value="KAK3359587.1"/>
    <property type="molecule type" value="Genomic_DNA"/>
</dbReference>
<sequence>MKGGQCLEGNIAASSYLVAVPSPPIASANFSCIQYQYPRAAHDIASHHYHATCVLALSLCRIRTLFSLAARKLPRITATRTNFGAMAEAQRPRYPWRHPILEGTLGRLPTTKYQALRPPPRLLADGYGVLARDGPSPGILHGPICINLHRNSHNSGSHRIRNHHVMPGVPRRRMETACIPLHRLASSPFQSFPRWVPGRRPGLAGRS</sequence>
<organism evidence="1 2">
    <name type="scientific">Lasiosphaeria hispida</name>
    <dbReference type="NCBI Taxonomy" id="260671"/>
    <lineage>
        <taxon>Eukaryota</taxon>
        <taxon>Fungi</taxon>
        <taxon>Dikarya</taxon>
        <taxon>Ascomycota</taxon>
        <taxon>Pezizomycotina</taxon>
        <taxon>Sordariomycetes</taxon>
        <taxon>Sordariomycetidae</taxon>
        <taxon>Sordariales</taxon>
        <taxon>Lasiosphaeriaceae</taxon>
        <taxon>Lasiosphaeria</taxon>
    </lineage>
</organism>